<comment type="caution">
    <text evidence="1">The sequence shown here is derived from an EMBL/GenBank/DDBJ whole genome shotgun (WGS) entry which is preliminary data.</text>
</comment>
<dbReference type="Proteomes" id="UP000606274">
    <property type="component" value="Unassembled WGS sequence"/>
</dbReference>
<protein>
    <submittedName>
        <fullName evidence="1">Uncharacterized protein</fullName>
    </submittedName>
</protein>
<keyword evidence="2" id="KW-1185">Reference proteome</keyword>
<evidence type="ECO:0000313" key="2">
    <source>
        <dbReference type="Proteomes" id="UP000606274"/>
    </source>
</evidence>
<organism evidence="1 2">
    <name type="scientific">Silurus meridionalis</name>
    <name type="common">Southern catfish</name>
    <name type="synonym">Silurus soldatovi meridionalis</name>
    <dbReference type="NCBI Taxonomy" id="175797"/>
    <lineage>
        <taxon>Eukaryota</taxon>
        <taxon>Metazoa</taxon>
        <taxon>Chordata</taxon>
        <taxon>Craniata</taxon>
        <taxon>Vertebrata</taxon>
        <taxon>Euteleostomi</taxon>
        <taxon>Actinopterygii</taxon>
        <taxon>Neopterygii</taxon>
        <taxon>Teleostei</taxon>
        <taxon>Ostariophysi</taxon>
        <taxon>Siluriformes</taxon>
        <taxon>Siluridae</taxon>
        <taxon>Silurus</taxon>
    </lineage>
</organism>
<reference evidence="1" key="1">
    <citation type="submission" date="2020-08" db="EMBL/GenBank/DDBJ databases">
        <title>Chromosome-level assembly of Southern catfish (Silurus meridionalis) provides insights into visual adaptation to the nocturnal and benthic lifestyles.</title>
        <authorList>
            <person name="Zhang Y."/>
            <person name="Wang D."/>
            <person name="Peng Z."/>
        </authorList>
    </citation>
    <scope>NUCLEOTIDE SEQUENCE</scope>
    <source>
        <strain evidence="1">SWU-2019-XX</strain>
        <tissue evidence="1">Muscle</tissue>
    </source>
</reference>
<name>A0A8T0AZF7_SILME</name>
<evidence type="ECO:0000313" key="1">
    <source>
        <dbReference type="EMBL" id="KAF7699077.1"/>
    </source>
</evidence>
<sequence>MKERRDMLHVSLHIREMTHIDVPQPPAPPVSRNGCMLRSARQEGLKNFKVHQPGMCTPSKSQWMTSYMESFGPPGDLPRAIRTTKPPLHSNFQNTTERCKEYQANYRHKKKQNCLPLKAENPATCNFQCKSQSKWMTNYTENFGFQRSTRLSTVLSSELRTSMLHSTDRSTGQLKRLSITPHPSLAVSPRKFAVISERRL</sequence>
<dbReference type="EMBL" id="JABFDY010000013">
    <property type="protein sequence ID" value="KAF7699077.1"/>
    <property type="molecule type" value="Genomic_DNA"/>
</dbReference>
<dbReference type="AlphaFoldDB" id="A0A8T0AZF7"/>
<accession>A0A8T0AZF7</accession>
<gene>
    <name evidence="1" type="ORF">HF521_003819</name>
</gene>
<proteinExistence type="predicted"/>